<sequence length="916" mass="99057">MPQPTLGAFFKQGPAKRGRVPMDGTAREGAMPAPETRKKAKKTTAPRSRATSSAALSGAAAPSYTPLEQQILALKEAHPDVLLLVEVGYKMKMVGEDAHTASRILNIACFSERNLATAMIPVPRLAVHVKRLVAHGLKVGVCRQTETRALKAATEHANRPFARELTGLYTSSTWIDDIDAVQALEEVGAEQIVLAVAECAEVGIAALDVATGAITYDAFRDDAMRTELETRLAHLVPQELLLPTHLSEDTRRAVRAYTAVHPNVRIEHVADCDHISTRLGELYSGTALASVLAYAPATQAAFVYLVQYLGAFQLTSAFATCANYCAFTDRASMRLNGHTLANLELLRTREGKVQGTLFAHLDHCKTPMGKRRLRAWLRRPLLQANRIAERLDAVDCLRVRRAAVLHTIPSMLVRIPDLARGLSRIAYGLAAPTELATVLLSLHRITHTFPDVHSPLDAHTASPVVDRAIADLGAARECVARFLDRISIPDARNNDKVGMFPTASENVLACRDMLAEDEAQFVAHLEAARTTLHRPKLQYTSVSGVENLIEVRASDVPRTPADWVRISSTKLVVRFHTPAIVRLSKLREQHRELLAEGGKVMYADFLREVAQAYAAMHCVVEAVALLDALSSLAAVASLPGYVRPTVQDGAPHLALTQFRHPVSETRTAAYVPNDIALGGAAPHAVLLTGANMGGKSSTARAIALVVILAQMGSFVPCADAQLTPHDAIMTRMGAHDELVSGKSTFMVEAEETAHILKTATPKTMVLLDEFGRGTSTFDGTALAYAVLESFLAQQAPPRVLFITHYMALGALVDAYPKTLCAMHLAVKLEGPEHVVFLHKLVDGLAQGSLGMYVALLAGLPRELVACARQRAASMDRRRVAAYSALVHALVHTPLQAPPLLRAMTSLAACRGQCHDA</sequence>
<dbReference type="GO" id="GO:0005524">
    <property type="term" value="F:ATP binding"/>
    <property type="evidence" value="ECO:0007669"/>
    <property type="project" value="UniProtKB-KW"/>
</dbReference>
<dbReference type="InterPro" id="IPR045076">
    <property type="entry name" value="MutS"/>
</dbReference>
<dbReference type="Pfam" id="PF05192">
    <property type="entry name" value="MutS_III"/>
    <property type="match status" value="1"/>
</dbReference>
<dbReference type="SMART" id="SM00534">
    <property type="entry name" value="MUTSac"/>
    <property type="match status" value="1"/>
</dbReference>
<evidence type="ECO:0000256" key="11">
    <source>
        <dbReference type="ARBA" id="ARBA00073774"/>
    </source>
</evidence>
<dbReference type="InterPro" id="IPR007860">
    <property type="entry name" value="DNA_mmatch_repair_MutS_con_dom"/>
</dbReference>
<name>A0A2N1J755_9BASI</name>
<evidence type="ECO:0000259" key="13">
    <source>
        <dbReference type="PROSITE" id="PS00486"/>
    </source>
</evidence>
<keyword evidence="6" id="KW-0238">DNA-binding</keyword>
<dbReference type="Proteomes" id="UP000232875">
    <property type="component" value="Unassembled WGS sequence"/>
</dbReference>
<evidence type="ECO:0000256" key="10">
    <source>
        <dbReference type="ARBA" id="ARBA00029792"/>
    </source>
</evidence>
<keyword evidence="7" id="KW-0234">DNA repair</keyword>
<dbReference type="FunFam" id="3.40.1170.10:FF:000004">
    <property type="entry name" value="DNA mismatch repair protein"/>
    <property type="match status" value="1"/>
</dbReference>
<keyword evidence="5" id="KW-0067">ATP-binding</keyword>
<dbReference type="InterPro" id="IPR036187">
    <property type="entry name" value="DNA_mismatch_repair_MutS_sf"/>
</dbReference>
<dbReference type="InterPro" id="IPR016151">
    <property type="entry name" value="DNA_mismatch_repair_MutS_N"/>
</dbReference>
<organism evidence="14 15">
    <name type="scientific">Malassezia vespertilionis</name>
    <dbReference type="NCBI Taxonomy" id="2020962"/>
    <lineage>
        <taxon>Eukaryota</taxon>
        <taxon>Fungi</taxon>
        <taxon>Dikarya</taxon>
        <taxon>Basidiomycota</taxon>
        <taxon>Ustilaginomycotina</taxon>
        <taxon>Malasseziomycetes</taxon>
        <taxon>Malasseziales</taxon>
        <taxon>Malasseziaceae</taxon>
        <taxon>Malassezia</taxon>
    </lineage>
</organism>
<dbReference type="GO" id="GO:0030983">
    <property type="term" value="F:mismatched DNA binding"/>
    <property type="evidence" value="ECO:0007669"/>
    <property type="project" value="InterPro"/>
</dbReference>
<dbReference type="Gene3D" id="3.40.50.300">
    <property type="entry name" value="P-loop containing nucleotide triphosphate hydrolases"/>
    <property type="match status" value="1"/>
</dbReference>
<comment type="function">
    <text evidence="8">Component of the post-replicative DNA mismatch repair system (MMR). Heterodimerizes with MSH2 to form MutS beta, which binds to DNA mismatches thereby initiating DNA repair. MSH3 provides substrate-binding and substrate specificity to the complex. When bound, the MutS beta heterodimer bends the DNA helix and shields approximately 20 base pairs. Acts mainly to repair insertion-deletion loops (IDLs) from 2 to 13 nucleotides in size, but can also repair base-base and single insertion-deletion mismatches that occur during replication. After mismatch binding, forms a ternary complex with the MutL alpha heterodimer, which is thought to be responsible for directing the downstream MMR events, including strand discrimination, excision, and resynthesis. ATP binding and hydrolysis play a pivotal role in mismatch repair functions.</text>
</comment>
<reference evidence="14 15" key="1">
    <citation type="submission" date="2017-10" db="EMBL/GenBank/DDBJ databases">
        <title>A novel species of cold-tolerant Malassezia isolated from bats.</title>
        <authorList>
            <person name="Lorch J.M."/>
            <person name="Palmer J.M."/>
            <person name="Vanderwolf K.J."/>
            <person name="Schmidt K.Z."/>
            <person name="Verant M.L."/>
            <person name="Weller T.J."/>
            <person name="Blehert D.S."/>
        </authorList>
    </citation>
    <scope>NUCLEOTIDE SEQUENCE [LARGE SCALE GENOMIC DNA]</scope>
    <source>
        <strain evidence="14 15">NWHC:44797-103</strain>
    </source>
</reference>
<dbReference type="AlphaFoldDB" id="A0A2N1J755"/>
<dbReference type="SUPFAM" id="SSF52540">
    <property type="entry name" value="P-loop containing nucleoside triphosphate hydrolases"/>
    <property type="match status" value="1"/>
</dbReference>
<dbReference type="GO" id="GO:0006298">
    <property type="term" value="P:mismatch repair"/>
    <property type="evidence" value="ECO:0007669"/>
    <property type="project" value="InterPro"/>
</dbReference>
<evidence type="ECO:0000256" key="2">
    <source>
        <dbReference type="ARBA" id="ARBA00022151"/>
    </source>
</evidence>
<dbReference type="Gene3D" id="3.30.420.110">
    <property type="entry name" value="MutS, connector domain"/>
    <property type="match status" value="1"/>
</dbReference>
<evidence type="ECO:0000313" key="14">
    <source>
        <dbReference type="EMBL" id="PKI82374.1"/>
    </source>
</evidence>
<keyword evidence="15" id="KW-1185">Reference proteome</keyword>
<gene>
    <name evidence="14" type="primary">MSH3</name>
    <name evidence="14" type="ORF">MVES_003588</name>
</gene>
<dbReference type="InterPro" id="IPR027417">
    <property type="entry name" value="P-loop_NTPase"/>
</dbReference>
<dbReference type="SUPFAM" id="SSF48334">
    <property type="entry name" value="DNA repair protein MutS, domain III"/>
    <property type="match status" value="1"/>
</dbReference>
<dbReference type="Pfam" id="PF01624">
    <property type="entry name" value="MutS_I"/>
    <property type="match status" value="1"/>
</dbReference>
<dbReference type="EMBL" id="KZ454995">
    <property type="protein sequence ID" value="PKI82374.1"/>
    <property type="molecule type" value="Genomic_DNA"/>
</dbReference>
<dbReference type="SMART" id="SM00533">
    <property type="entry name" value="MUTSd"/>
    <property type="match status" value="1"/>
</dbReference>
<dbReference type="InterPro" id="IPR017261">
    <property type="entry name" value="DNA_mismatch_repair_MutS/MSH"/>
</dbReference>
<dbReference type="InterPro" id="IPR036678">
    <property type="entry name" value="MutS_con_dom_sf"/>
</dbReference>
<dbReference type="SUPFAM" id="SSF55271">
    <property type="entry name" value="DNA repair protein MutS, domain I"/>
    <property type="match status" value="1"/>
</dbReference>
<dbReference type="Pfam" id="PF00488">
    <property type="entry name" value="MutS_V"/>
    <property type="match status" value="1"/>
</dbReference>
<feature type="domain" description="DNA mismatch repair proteins mutS family" evidence="13">
    <location>
        <begin position="763"/>
        <end position="779"/>
    </location>
</feature>
<comment type="similarity">
    <text evidence="1">Belongs to the DNA mismatch repair MutS family. MSH3 subfamily.</text>
</comment>
<evidence type="ECO:0000256" key="9">
    <source>
        <dbReference type="ARBA" id="ARBA00025902"/>
    </source>
</evidence>
<evidence type="ECO:0000313" key="15">
    <source>
        <dbReference type="Proteomes" id="UP000232875"/>
    </source>
</evidence>
<dbReference type="STRING" id="2020962.A0A2N1J755"/>
<dbReference type="InterPro" id="IPR007695">
    <property type="entry name" value="DNA_mismatch_repair_MutS-lik_N"/>
</dbReference>
<dbReference type="InterPro" id="IPR007696">
    <property type="entry name" value="DNA_mismatch_repair_MutS_core"/>
</dbReference>
<protein>
    <recommendedName>
        <fullName evidence="2 11">DNA mismatch repair protein MSH3</fullName>
    </recommendedName>
    <alternativeName>
        <fullName evidence="2 11">DNA mismatch repair protein MSH3</fullName>
    </alternativeName>
    <alternativeName>
        <fullName evidence="10">MutS protein homolog 3</fullName>
    </alternativeName>
</protein>
<accession>A0A2N1J755</accession>
<dbReference type="Gene3D" id="1.10.1420.10">
    <property type="match status" value="2"/>
</dbReference>
<dbReference type="OrthoDB" id="121051at2759"/>
<dbReference type="GO" id="GO:0140664">
    <property type="term" value="F:ATP-dependent DNA damage sensor activity"/>
    <property type="evidence" value="ECO:0007669"/>
    <property type="project" value="InterPro"/>
</dbReference>
<evidence type="ECO:0000256" key="3">
    <source>
        <dbReference type="ARBA" id="ARBA00022741"/>
    </source>
</evidence>
<keyword evidence="3" id="KW-0547">Nucleotide-binding</keyword>
<dbReference type="GO" id="GO:0005634">
    <property type="term" value="C:nucleus"/>
    <property type="evidence" value="ECO:0007669"/>
    <property type="project" value="TreeGrafter"/>
</dbReference>
<dbReference type="Gene3D" id="3.40.1170.10">
    <property type="entry name" value="DNA repair protein MutS, domain I"/>
    <property type="match status" value="1"/>
</dbReference>
<dbReference type="PIRSF" id="PIRSF037677">
    <property type="entry name" value="DNA_mis_repair_Msh6"/>
    <property type="match status" value="1"/>
</dbReference>
<comment type="subunit">
    <text evidence="9">Heterodimer consisting of MSH2-MSH3 (MutS beta). Forms a ternary complex with MutL alpha (MLH1-PMS1).</text>
</comment>
<keyword evidence="4" id="KW-0227">DNA damage</keyword>
<proteinExistence type="inferred from homology"/>
<feature type="compositionally biased region" description="Low complexity" evidence="12">
    <location>
        <begin position="45"/>
        <end position="59"/>
    </location>
</feature>
<evidence type="ECO:0000256" key="12">
    <source>
        <dbReference type="SAM" id="MobiDB-lite"/>
    </source>
</evidence>
<evidence type="ECO:0000256" key="4">
    <source>
        <dbReference type="ARBA" id="ARBA00022763"/>
    </source>
</evidence>
<dbReference type="Pfam" id="PF05188">
    <property type="entry name" value="MutS_II"/>
    <property type="match status" value="1"/>
</dbReference>
<dbReference type="NCBIfam" id="NF003810">
    <property type="entry name" value="PRK05399.1"/>
    <property type="match status" value="1"/>
</dbReference>
<dbReference type="PANTHER" id="PTHR11361">
    <property type="entry name" value="DNA MISMATCH REPAIR PROTEIN MUTS FAMILY MEMBER"/>
    <property type="match status" value="1"/>
</dbReference>
<dbReference type="InterPro" id="IPR000432">
    <property type="entry name" value="DNA_mismatch_repair_MutS_C"/>
</dbReference>
<evidence type="ECO:0000256" key="6">
    <source>
        <dbReference type="ARBA" id="ARBA00023125"/>
    </source>
</evidence>
<feature type="region of interest" description="Disordered" evidence="12">
    <location>
        <begin position="1"/>
        <end position="59"/>
    </location>
</feature>
<evidence type="ECO:0000256" key="7">
    <source>
        <dbReference type="ARBA" id="ARBA00023204"/>
    </source>
</evidence>
<dbReference type="PANTHER" id="PTHR11361:SF150">
    <property type="entry name" value="DNA MISMATCH REPAIR PROTEIN MSH6"/>
    <property type="match status" value="1"/>
</dbReference>
<evidence type="ECO:0000256" key="5">
    <source>
        <dbReference type="ARBA" id="ARBA00022840"/>
    </source>
</evidence>
<dbReference type="PROSITE" id="PS00486">
    <property type="entry name" value="DNA_MISMATCH_REPAIR_2"/>
    <property type="match status" value="1"/>
</dbReference>
<dbReference type="SUPFAM" id="SSF53150">
    <property type="entry name" value="DNA repair protein MutS, domain II"/>
    <property type="match status" value="1"/>
</dbReference>
<evidence type="ECO:0000256" key="8">
    <source>
        <dbReference type="ARBA" id="ARBA00025373"/>
    </source>
</evidence>
<evidence type="ECO:0000256" key="1">
    <source>
        <dbReference type="ARBA" id="ARBA00007094"/>
    </source>
</evidence>